<dbReference type="AlphaFoldDB" id="A0A271LGP3"/>
<feature type="chain" id="PRO_5012515516" description="SnoaL-like domain-containing protein" evidence="1">
    <location>
        <begin position="24"/>
        <end position="186"/>
    </location>
</feature>
<feature type="signal peptide" evidence="1">
    <location>
        <begin position="1"/>
        <end position="23"/>
    </location>
</feature>
<sequence length="186" mass="20058">MSPVTRRHVLASAVFAATSTATCAPALSTTQSTAALTVEDRTAIAEAVAGIGLYADLREWNRVKSYLAARVTTDYTSLFGGEVATSDRDSLMAQWQDLLPGFDATQHLITNIVVEGAGNDAVARSHVRASHWIDARFWTVGASYLHRLVRTPEGWRVSAIAIRRLYEEGDRAVLAAAADRVSAVAK</sequence>
<dbReference type="EMBL" id="NPKJ01000060">
    <property type="protein sequence ID" value="PAQ07027.1"/>
    <property type="molecule type" value="Genomic_DNA"/>
</dbReference>
<organism evidence="3 4">
    <name type="scientific">Mesorhizobium temperatum</name>
    <dbReference type="NCBI Taxonomy" id="241416"/>
    <lineage>
        <taxon>Bacteria</taxon>
        <taxon>Pseudomonadati</taxon>
        <taxon>Pseudomonadota</taxon>
        <taxon>Alphaproteobacteria</taxon>
        <taxon>Hyphomicrobiales</taxon>
        <taxon>Phyllobacteriaceae</taxon>
        <taxon>Mesorhizobium</taxon>
    </lineage>
</organism>
<feature type="domain" description="SnoaL-like" evidence="2">
    <location>
        <begin position="37"/>
        <end position="159"/>
    </location>
</feature>
<dbReference type="InterPro" id="IPR006311">
    <property type="entry name" value="TAT_signal"/>
</dbReference>
<dbReference type="RefSeq" id="WP_095494462.1">
    <property type="nucleotide sequence ID" value="NZ_NPKJ01000060.1"/>
</dbReference>
<dbReference type="InterPro" id="IPR037401">
    <property type="entry name" value="SnoaL-like"/>
</dbReference>
<evidence type="ECO:0000313" key="3">
    <source>
        <dbReference type="EMBL" id="PAQ07027.1"/>
    </source>
</evidence>
<name>A0A271LGP3_9HYPH</name>
<dbReference type="Pfam" id="PF13577">
    <property type="entry name" value="SnoaL_4"/>
    <property type="match status" value="1"/>
</dbReference>
<dbReference type="Gene3D" id="3.10.450.50">
    <property type="match status" value="1"/>
</dbReference>
<dbReference type="SUPFAM" id="SSF54427">
    <property type="entry name" value="NTF2-like"/>
    <property type="match status" value="1"/>
</dbReference>
<accession>A0A271LGP3</accession>
<proteinExistence type="predicted"/>
<dbReference type="OrthoDB" id="5464938at2"/>
<evidence type="ECO:0000259" key="2">
    <source>
        <dbReference type="Pfam" id="PF13577"/>
    </source>
</evidence>
<dbReference type="Proteomes" id="UP000216442">
    <property type="component" value="Unassembled WGS sequence"/>
</dbReference>
<evidence type="ECO:0000256" key="1">
    <source>
        <dbReference type="SAM" id="SignalP"/>
    </source>
</evidence>
<dbReference type="PROSITE" id="PS51318">
    <property type="entry name" value="TAT"/>
    <property type="match status" value="1"/>
</dbReference>
<gene>
    <name evidence="3" type="ORF">CIT26_21575</name>
</gene>
<evidence type="ECO:0000313" key="4">
    <source>
        <dbReference type="Proteomes" id="UP000216442"/>
    </source>
</evidence>
<protein>
    <recommendedName>
        <fullName evidence="2">SnoaL-like domain-containing protein</fullName>
    </recommendedName>
</protein>
<dbReference type="InterPro" id="IPR032710">
    <property type="entry name" value="NTF2-like_dom_sf"/>
</dbReference>
<keyword evidence="4" id="KW-1185">Reference proteome</keyword>
<keyword evidence="1" id="KW-0732">Signal</keyword>
<comment type="caution">
    <text evidence="3">The sequence shown here is derived from an EMBL/GenBank/DDBJ whole genome shotgun (WGS) entry which is preliminary data.</text>
</comment>
<reference evidence="3 4" key="1">
    <citation type="submission" date="2017-08" db="EMBL/GenBank/DDBJ databases">
        <title>Mesorhizobium wenxinae sp. nov., a novel rhizobial species isolated from root nodules of chickpea (Cicer arietinum L.).</title>
        <authorList>
            <person name="Zhang J."/>
        </authorList>
    </citation>
    <scope>NUCLEOTIDE SEQUENCE [LARGE SCALE GENOMIC DNA]</scope>
    <source>
        <strain evidence="3 4">SDW018</strain>
    </source>
</reference>